<evidence type="ECO:0000256" key="1">
    <source>
        <dbReference type="SAM" id="Phobius"/>
    </source>
</evidence>
<feature type="transmembrane region" description="Helical" evidence="1">
    <location>
        <begin position="359"/>
        <end position="379"/>
    </location>
</feature>
<dbReference type="EMBL" id="JAZAQF010000086">
    <property type="protein sequence ID" value="MFG3819208.1"/>
    <property type="molecule type" value="Genomic_DNA"/>
</dbReference>
<dbReference type="InterPro" id="IPR001173">
    <property type="entry name" value="Glyco_trans_2-like"/>
</dbReference>
<gene>
    <name evidence="3" type="ORF">VPK24_16305</name>
</gene>
<accession>A0ABW7CDJ1</accession>
<keyword evidence="1" id="KW-1133">Transmembrane helix</keyword>
<feature type="domain" description="Glycosyltransferase 2-like" evidence="2">
    <location>
        <begin position="50"/>
        <end position="227"/>
    </location>
</feature>
<comment type="caution">
    <text evidence="3">The sequence shown here is derived from an EMBL/GenBank/DDBJ whole genome shotgun (WGS) entry which is preliminary data.</text>
</comment>
<feature type="transmembrane region" description="Helical" evidence="1">
    <location>
        <begin position="6"/>
        <end position="24"/>
    </location>
</feature>
<keyword evidence="4" id="KW-1185">Reference proteome</keyword>
<evidence type="ECO:0000313" key="4">
    <source>
        <dbReference type="Proteomes" id="UP001604335"/>
    </source>
</evidence>
<dbReference type="SUPFAM" id="SSF53448">
    <property type="entry name" value="Nucleotide-diphospho-sugar transferases"/>
    <property type="match status" value="1"/>
</dbReference>
<feature type="transmembrane region" description="Helical" evidence="1">
    <location>
        <begin position="327"/>
        <end position="347"/>
    </location>
</feature>
<keyword evidence="1" id="KW-0812">Transmembrane</keyword>
<evidence type="ECO:0000313" key="3">
    <source>
        <dbReference type="EMBL" id="MFG3819208.1"/>
    </source>
</evidence>
<dbReference type="Proteomes" id="UP001604335">
    <property type="component" value="Unassembled WGS sequence"/>
</dbReference>
<proteinExistence type="predicted"/>
<dbReference type="Pfam" id="PF00535">
    <property type="entry name" value="Glycos_transf_2"/>
    <property type="match status" value="1"/>
</dbReference>
<reference evidence="4" key="1">
    <citation type="journal article" date="2024" name="Algal Res.">
        <title>Biochemical, toxicological and genomic investigation of a high-biomass producing Limnothrix strain isolated from Italian shallow drinking water reservoir.</title>
        <authorList>
            <person name="Simonazzi M."/>
            <person name="Shishido T.K."/>
            <person name="Delbaje E."/>
            <person name="Wahlsten M."/>
            <person name="Fewer D.P."/>
            <person name="Sivonen K."/>
            <person name="Pezzolesi L."/>
            <person name="Pistocchi R."/>
        </authorList>
    </citation>
    <scope>NUCLEOTIDE SEQUENCE [LARGE SCALE GENOMIC DNA]</scope>
    <source>
        <strain evidence="4">LRLZ20PSL1</strain>
    </source>
</reference>
<sequence>MVGWLILDGLLALSGLGIGIFWVRSCQSLAGASRLEPVTLAEVPARSIAVVIPAYNEEVNIVDCVRSVLASELPDTVELQVWVADDQSSDRTLALAAALMPTDARLRVLRVPPRPTEQLWLGKNWACAQVTEAIGETVDYLLFIDADVRLAPGAIGAALTLADRQQIDLLSCAPLLVCGCLSEWLVQPIVASAMAIAFDFRTLNDPKSPTAFAAGPFMFFRRSSYAAIGGHAAVGHELTEDLALARQIRQSGRSLHFALGLGLMRVRMYQNFAALWEGWTKHWHIANQSNIPKTLISAAGLFGVFAMPWLGLLIGAIGLLIDGPSLLGFASCGLALATTIAVCWMRWAIAQQTDQSLRYWWLMGVGGVLVFAIAIASIIKIETGWGWTWRGRPLTQSS</sequence>
<dbReference type="Gene3D" id="3.90.550.10">
    <property type="entry name" value="Spore Coat Polysaccharide Biosynthesis Protein SpsA, Chain A"/>
    <property type="match status" value="1"/>
</dbReference>
<feature type="transmembrane region" description="Helical" evidence="1">
    <location>
        <begin position="295"/>
        <end position="321"/>
    </location>
</feature>
<evidence type="ECO:0000259" key="2">
    <source>
        <dbReference type="Pfam" id="PF00535"/>
    </source>
</evidence>
<protein>
    <submittedName>
        <fullName evidence="3">Glycosyltransferase family 2 protein</fullName>
    </submittedName>
</protein>
<dbReference type="PANTHER" id="PTHR43646">
    <property type="entry name" value="GLYCOSYLTRANSFERASE"/>
    <property type="match status" value="1"/>
</dbReference>
<organism evidence="3 4">
    <name type="scientific">Limnothrix redekei LRLZ20PSL1</name>
    <dbReference type="NCBI Taxonomy" id="3112953"/>
    <lineage>
        <taxon>Bacteria</taxon>
        <taxon>Bacillati</taxon>
        <taxon>Cyanobacteriota</taxon>
        <taxon>Cyanophyceae</taxon>
        <taxon>Pseudanabaenales</taxon>
        <taxon>Pseudanabaenaceae</taxon>
        <taxon>Limnothrix</taxon>
    </lineage>
</organism>
<name>A0ABW7CDJ1_9CYAN</name>
<keyword evidence="1" id="KW-0472">Membrane</keyword>
<dbReference type="RefSeq" id="WP_393014958.1">
    <property type="nucleotide sequence ID" value="NZ_JAZAQF010000086.1"/>
</dbReference>
<dbReference type="PANTHER" id="PTHR43646:SF3">
    <property type="entry name" value="SLR1566 PROTEIN"/>
    <property type="match status" value="1"/>
</dbReference>
<dbReference type="InterPro" id="IPR029044">
    <property type="entry name" value="Nucleotide-diphossugar_trans"/>
</dbReference>